<proteinExistence type="predicted"/>
<reference evidence="1" key="1">
    <citation type="submission" date="2022-04" db="EMBL/GenBank/DDBJ databases">
        <title>Jade perch genome.</title>
        <authorList>
            <person name="Chao B."/>
        </authorList>
    </citation>
    <scope>NUCLEOTIDE SEQUENCE</scope>
    <source>
        <strain evidence="1">CB-2022</strain>
    </source>
</reference>
<dbReference type="EMBL" id="CM041552">
    <property type="protein sequence ID" value="KAI3353940.1"/>
    <property type="molecule type" value="Genomic_DNA"/>
</dbReference>
<name>A0ACB8VEX8_9TELE</name>
<organism evidence="1 2">
    <name type="scientific">Scortum barcoo</name>
    <name type="common">barcoo grunter</name>
    <dbReference type="NCBI Taxonomy" id="214431"/>
    <lineage>
        <taxon>Eukaryota</taxon>
        <taxon>Metazoa</taxon>
        <taxon>Chordata</taxon>
        <taxon>Craniata</taxon>
        <taxon>Vertebrata</taxon>
        <taxon>Euteleostomi</taxon>
        <taxon>Actinopterygii</taxon>
        <taxon>Neopterygii</taxon>
        <taxon>Teleostei</taxon>
        <taxon>Neoteleostei</taxon>
        <taxon>Acanthomorphata</taxon>
        <taxon>Eupercaria</taxon>
        <taxon>Centrarchiformes</taxon>
        <taxon>Terapontoidei</taxon>
        <taxon>Terapontidae</taxon>
        <taxon>Scortum</taxon>
    </lineage>
</organism>
<dbReference type="Proteomes" id="UP000831701">
    <property type="component" value="Chromosome 22"/>
</dbReference>
<accession>A0ACB8VEX8</accession>
<protein>
    <submittedName>
        <fullName evidence="1">Uncharacterized protein</fullName>
    </submittedName>
</protein>
<sequence>MDLVSGAGYWGTDRQEVGGLVGPCDASVILEELQRHCNHKKKTMTINFVSLIFIWLLSLTTSSQVTPGQSHSSTNVVTDEIGNHFAQDQETTQGMSSSNPLSEVAGNLTHSTVVEVNATEEKSYQPTTKPSLQTTQKMPPKTFLPNIKTAATPTNPISSPLNTPMVGMKSTAGEQKVTTSPTMGVTSQASNLSTTTRAAMQSSSTISQDAAKTLTAHPTHKITHPPTDPTQSPNLISTTITSTKSAENKSTSTGFYKTSTATTQTPFIHITKAKKRQDSKSKKGTNDSKAVAGIIGGALVLMIAGFLLIYIKKRKLQRQQITTTDWAGPSPFLEDGADNGQVTLRSSNRISLSSFLPLRLSKRLSLLPETDEELVDMTSGTTFGDKHQGSTFGREVDGNDGPESNGTAIVVQEQSTGDVPKTAENSVSVSSEMKEPLSTNNNSEVANLSEDHPANPPTLSGADEDYLAKTE</sequence>
<evidence type="ECO:0000313" key="2">
    <source>
        <dbReference type="Proteomes" id="UP000831701"/>
    </source>
</evidence>
<gene>
    <name evidence="1" type="ORF">L3Q82_005138</name>
</gene>
<evidence type="ECO:0000313" key="1">
    <source>
        <dbReference type="EMBL" id="KAI3353940.1"/>
    </source>
</evidence>
<comment type="caution">
    <text evidence="1">The sequence shown here is derived from an EMBL/GenBank/DDBJ whole genome shotgun (WGS) entry which is preliminary data.</text>
</comment>
<keyword evidence="2" id="KW-1185">Reference proteome</keyword>